<feature type="transmembrane region" description="Helical" evidence="1">
    <location>
        <begin position="91"/>
        <end position="110"/>
    </location>
</feature>
<evidence type="ECO:0000256" key="1">
    <source>
        <dbReference type="SAM" id="Phobius"/>
    </source>
</evidence>
<evidence type="ECO:0008006" key="3">
    <source>
        <dbReference type="Google" id="ProtNLM"/>
    </source>
</evidence>
<evidence type="ECO:0000313" key="2">
    <source>
        <dbReference type="EMBL" id="EBP2041369.1"/>
    </source>
</evidence>
<keyword evidence="1" id="KW-1133">Transmembrane helix</keyword>
<dbReference type="AlphaFoldDB" id="A0A5U2TUA0"/>
<dbReference type="EMBL" id="AAGKZC010000014">
    <property type="protein sequence ID" value="EBP2041369.1"/>
    <property type="molecule type" value="Genomic_DNA"/>
</dbReference>
<accession>A0A5U2TUA0</accession>
<organism evidence="2">
    <name type="scientific">Salmonella enterica</name>
    <name type="common">Salmonella choleraesuis</name>
    <dbReference type="NCBI Taxonomy" id="28901"/>
    <lineage>
        <taxon>Bacteria</taxon>
        <taxon>Pseudomonadati</taxon>
        <taxon>Pseudomonadota</taxon>
        <taxon>Gammaproteobacteria</taxon>
        <taxon>Enterobacterales</taxon>
        <taxon>Enterobacteriaceae</taxon>
        <taxon>Salmonella</taxon>
    </lineage>
</organism>
<sequence>MLKPEQIKPGGFLTTIHDQKLTELLHQISRNIEMAQSKDELIATIGQVKSFGAPLKFSHSRYKLLALFTGLIALTTGLFSDEFYIKLNYQSTAFTVFFALCTAALIFFMWRKSSRVRSLAERLYLRALLFDNQLYELTSELSLFESQLFNDYCEFRRGNYSREIKKGYRGNYKGTLHTFDYTVYHFHYVDKRTETETDSKGRTRTQTVYDHYNRYGIALEFRFVRQLAITCKSISGFKGKRYKTSSNHFNRLFKVVAHDEMVAARFLMPAVVLTCEEAANEFESLNLEFSSVAGLCMSFEDDNVVYGDPQFDFNSPDEFMCEVREYNPLPKLRTALEFIHTLMVFSDNNFRKDNE</sequence>
<reference evidence="2" key="1">
    <citation type="submission" date="2018-07" db="EMBL/GenBank/DDBJ databases">
        <authorList>
            <consortium name="GenomeTrakr network: Whole genome sequencing for foodborne pathogen traceback"/>
        </authorList>
    </citation>
    <scope>NUCLEOTIDE SEQUENCE</scope>
    <source>
        <strain evidence="2">CFSAN008688</strain>
    </source>
</reference>
<gene>
    <name evidence="2" type="ORF">PL50_14395</name>
</gene>
<keyword evidence="1" id="KW-0812">Transmembrane</keyword>
<name>A0A5U2TUA0_SALER</name>
<feature type="transmembrane region" description="Helical" evidence="1">
    <location>
        <begin position="64"/>
        <end position="85"/>
    </location>
</feature>
<keyword evidence="1" id="KW-0472">Membrane</keyword>
<comment type="caution">
    <text evidence="2">The sequence shown here is derived from an EMBL/GenBank/DDBJ whole genome shotgun (WGS) entry which is preliminary data.</text>
</comment>
<protein>
    <recommendedName>
        <fullName evidence="3">DUF3137 domain-containing protein</fullName>
    </recommendedName>
</protein>
<proteinExistence type="predicted"/>